<feature type="binding site" evidence="10">
    <location>
        <position position="178"/>
    </location>
    <ligand>
        <name>substrate</name>
    </ligand>
</feature>
<dbReference type="InterPro" id="IPR020922">
    <property type="entry name" value="dITP/XTP_pyrophosphatase"/>
</dbReference>
<dbReference type="GO" id="GO:0046872">
    <property type="term" value="F:metal ion binding"/>
    <property type="evidence" value="ECO:0007669"/>
    <property type="project" value="UniProtKB-KW"/>
</dbReference>
<feature type="binding site" evidence="10">
    <location>
        <begin position="155"/>
        <end position="158"/>
    </location>
    <ligand>
        <name>substrate</name>
    </ligand>
</feature>
<dbReference type="Proteomes" id="UP000244571">
    <property type="component" value="Chromosome"/>
</dbReference>
<dbReference type="EC" id="3.6.1.66" evidence="10"/>
<comment type="function">
    <text evidence="10">Pyrophosphatase that catalyzes the hydrolysis of nucleoside triphosphates to their monophosphate derivatives, with a high preference for the non-canonical purine nucleotides XTP (xanthosine triphosphate), dITP (deoxyinosine triphosphate) and ITP. Seems to function as a house-cleaning enzyme that removes non-canonical purine nucleotides from the nucleotide pool, thus preventing their incorporation into DNA/RNA and avoiding chromosomal lesions.</text>
</comment>
<comment type="catalytic activity">
    <reaction evidence="10">
        <text>ITP + H2O = IMP + diphosphate + H(+)</text>
        <dbReference type="Rhea" id="RHEA:29399"/>
        <dbReference type="ChEBI" id="CHEBI:15377"/>
        <dbReference type="ChEBI" id="CHEBI:15378"/>
        <dbReference type="ChEBI" id="CHEBI:33019"/>
        <dbReference type="ChEBI" id="CHEBI:58053"/>
        <dbReference type="ChEBI" id="CHEBI:61402"/>
        <dbReference type="EC" id="3.6.1.66"/>
    </reaction>
</comment>
<evidence type="ECO:0000256" key="2">
    <source>
        <dbReference type="ARBA" id="ARBA00011738"/>
    </source>
</evidence>
<dbReference type="Gene3D" id="3.90.950.10">
    <property type="match status" value="1"/>
</dbReference>
<dbReference type="GO" id="GO:0000166">
    <property type="term" value="F:nucleotide binding"/>
    <property type="evidence" value="ECO:0007669"/>
    <property type="project" value="UniProtKB-KW"/>
</dbReference>
<keyword evidence="3 10" id="KW-0479">Metal-binding</keyword>
<dbReference type="CDD" id="cd00515">
    <property type="entry name" value="HAM1"/>
    <property type="match status" value="1"/>
</dbReference>
<comment type="similarity">
    <text evidence="1 10 11">Belongs to the HAM1 NTPase family.</text>
</comment>
<evidence type="ECO:0000313" key="12">
    <source>
        <dbReference type="EMBL" id="AWB35660.1"/>
    </source>
</evidence>
<dbReference type="GO" id="GO:0005829">
    <property type="term" value="C:cytosol"/>
    <property type="evidence" value="ECO:0007669"/>
    <property type="project" value="TreeGrafter"/>
</dbReference>
<dbReference type="GO" id="GO:0036220">
    <property type="term" value="F:ITP diphosphatase activity"/>
    <property type="evidence" value="ECO:0007669"/>
    <property type="project" value="UniProtKB-UniRule"/>
</dbReference>
<dbReference type="HAMAP" id="MF_01405">
    <property type="entry name" value="Non_canon_purine_NTPase"/>
    <property type="match status" value="1"/>
</dbReference>
<evidence type="ECO:0000256" key="6">
    <source>
        <dbReference type="ARBA" id="ARBA00022842"/>
    </source>
</evidence>
<keyword evidence="13" id="KW-1185">Reference proteome</keyword>
<dbReference type="GO" id="GO:0009117">
    <property type="term" value="P:nucleotide metabolic process"/>
    <property type="evidence" value="ECO:0007669"/>
    <property type="project" value="UniProtKB-KW"/>
</dbReference>
<proteinExistence type="inferred from homology"/>
<dbReference type="KEGG" id="boz:DBV39_05570"/>
<dbReference type="GO" id="GO:0009146">
    <property type="term" value="P:purine nucleoside triphosphate catabolic process"/>
    <property type="evidence" value="ECO:0007669"/>
    <property type="project" value="UniProtKB-UniRule"/>
</dbReference>
<comment type="subunit">
    <text evidence="2 10">Homodimer.</text>
</comment>
<dbReference type="GO" id="GO:0036222">
    <property type="term" value="F:XTP diphosphatase activity"/>
    <property type="evidence" value="ECO:0007669"/>
    <property type="project" value="UniProtKB-UniRule"/>
</dbReference>
<evidence type="ECO:0000256" key="1">
    <source>
        <dbReference type="ARBA" id="ARBA00008023"/>
    </source>
</evidence>
<feature type="active site" description="Proton acceptor" evidence="10">
    <location>
        <position position="69"/>
    </location>
</feature>
<evidence type="ECO:0000256" key="11">
    <source>
        <dbReference type="RuleBase" id="RU003781"/>
    </source>
</evidence>
<dbReference type="EMBL" id="CP028901">
    <property type="protein sequence ID" value="AWB35660.1"/>
    <property type="molecule type" value="Genomic_DNA"/>
</dbReference>
<evidence type="ECO:0000256" key="10">
    <source>
        <dbReference type="HAMAP-Rule" id="MF_01405"/>
    </source>
</evidence>
<evidence type="ECO:0000256" key="5">
    <source>
        <dbReference type="ARBA" id="ARBA00022801"/>
    </source>
</evidence>
<evidence type="ECO:0000256" key="3">
    <source>
        <dbReference type="ARBA" id="ARBA00022723"/>
    </source>
</evidence>
<keyword evidence="5 10" id="KW-0378">Hydrolase</keyword>
<dbReference type="NCBIfam" id="TIGR00042">
    <property type="entry name" value="RdgB/HAM1 family non-canonical purine NTP pyrophosphatase"/>
    <property type="match status" value="1"/>
</dbReference>
<feature type="binding site" evidence="10">
    <location>
        <position position="70"/>
    </location>
    <ligand>
        <name>substrate</name>
    </ligand>
</feature>
<keyword evidence="6 10" id="KW-0460">Magnesium</keyword>
<dbReference type="FunFam" id="3.90.950.10:FF:000001">
    <property type="entry name" value="dITP/XTP pyrophosphatase"/>
    <property type="match status" value="1"/>
</dbReference>
<evidence type="ECO:0000256" key="9">
    <source>
        <dbReference type="ARBA" id="ARBA00052017"/>
    </source>
</evidence>
<gene>
    <name evidence="12" type="primary">rdgB</name>
    <name evidence="12" type="ORF">DBV39_05570</name>
</gene>
<keyword evidence="7 10" id="KW-0546">Nucleotide metabolism</keyword>
<feature type="binding site" evidence="10">
    <location>
        <position position="69"/>
    </location>
    <ligand>
        <name>Mg(2+)</name>
        <dbReference type="ChEBI" id="CHEBI:18420"/>
    </ligand>
</feature>
<comment type="cofactor">
    <cofactor evidence="10">
        <name>Mg(2+)</name>
        <dbReference type="ChEBI" id="CHEBI:18420"/>
    </cofactor>
    <text evidence="10">Binds 1 Mg(2+) ion per subunit.</text>
</comment>
<dbReference type="GO" id="GO:0017111">
    <property type="term" value="F:ribonucleoside triphosphate phosphatase activity"/>
    <property type="evidence" value="ECO:0007669"/>
    <property type="project" value="InterPro"/>
</dbReference>
<dbReference type="AlphaFoldDB" id="A0A2R4XPD9"/>
<keyword evidence="4 10" id="KW-0547">Nucleotide-binding</keyword>
<feature type="binding site" evidence="10">
    <location>
        <begin position="8"/>
        <end position="13"/>
    </location>
    <ligand>
        <name>substrate</name>
    </ligand>
</feature>
<dbReference type="PANTHER" id="PTHR11067:SF9">
    <property type="entry name" value="INOSINE TRIPHOSPHATE PYROPHOSPHATASE"/>
    <property type="match status" value="1"/>
</dbReference>
<feature type="binding site" evidence="10">
    <location>
        <begin position="183"/>
        <end position="184"/>
    </location>
    <ligand>
        <name>substrate</name>
    </ligand>
</feature>
<reference evidence="12 13" key="1">
    <citation type="submission" date="2018-04" db="EMBL/GenBank/DDBJ databases">
        <title>Bordetella sp. HZ20 isolated from seawater.</title>
        <authorList>
            <person name="Sun C."/>
        </authorList>
    </citation>
    <scope>NUCLEOTIDE SEQUENCE [LARGE SCALE GENOMIC DNA]</scope>
    <source>
        <strain evidence="12 13">HZ20</strain>
    </source>
</reference>
<accession>A0A2R4XPD9</accession>
<sequence length="207" mass="22266">MQKLVLASGNAGKLREFARLLTPLGVEVVSQKTLGIEPVPEPHCTFLENALAKARHASEQSGLPALADDSGLCVPALGGAPGVLSARFATPQAGQDQDSLNNQKLVESMAAQSDRRGFYVALLVLVRHAQDPLPVVAQAVWHGEIVDQARGQNGFGYDPHFWLPARQMTVAQLDPEVKNRISHRAMATDDLIAQTQTLGLIEPVTPR</sequence>
<dbReference type="PANTHER" id="PTHR11067">
    <property type="entry name" value="INOSINE TRIPHOSPHATE PYROPHOSPHATASE/HAM1 PROTEIN"/>
    <property type="match status" value="1"/>
</dbReference>
<name>A0A2R4XPD9_9BURK</name>
<dbReference type="InterPro" id="IPR002637">
    <property type="entry name" value="RdgB/HAM1"/>
</dbReference>
<comment type="catalytic activity">
    <reaction evidence="8 10">
        <text>dITP + H2O = dIMP + diphosphate + H(+)</text>
        <dbReference type="Rhea" id="RHEA:28342"/>
        <dbReference type="ChEBI" id="CHEBI:15377"/>
        <dbReference type="ChEBI" id="CHEBI:15378"/>
        <dbReference type="ChEBI" id="CHEBI:33019"/>
        <dbReference type="ChEBI" id="CHEBI:61194"/>
        <dbReference type="ChEBI" id="CHEBI:61382"/>
        <dbReference type="EC" id="3.6.1.66"/>
    </reaction>
</comment>
<evidence type="ECO:0000256" key="4">
    <source>
        <dbReference type="ARBA" id="ARBA00022741"/>
    </source>
</evidence>
<evidence type="ECO:0000256" key="8">
    <source>
        <dbReference type="ARBA" id="ARBA00051875"/>
    </source>
</evidence>
<dbReference type="SUPFAM" id="SSF52972">
    <property type="entry name" value="ITPase-like"/>
    <property type="match status" value="1"/>
</dbReference>
<dbReference type="InterPro" id="IPR029001">
    <property type="entry name" value="ITPase-like_fam"/>
</dbReference>
<dbReference type="Pfam" id="PF01725">
    <property type="entry name" value="Ham1p_like"/>
    <property type="match status" value="1"/>
</dbReference>
<organism evidence="12 13">
    <name type="scientific">Orrella marina</name>
    <dbReference type="NCBI Taxonomy" id="2163011"/>
    <lineage>
        <taxon>Bacteria</taxon>
        <taxon>Pseudomonadati</taxon>
        <taxon>Pseudomonadota</taxon>
        <taxon>Betaproteobacteria</taxon>
        <taxon>Burkholderiales</taxon>
        <taxon>Alcaligenaceae</taxon>
        <taxon>Orrella</taxon>
    </lineage>
</organism>
<comment type="caution">
    <text evidence="10">Lacks conserved residue(s) required for the propagation of feature annotation.</text>
</comment>
<evidence type="ECO:0000256" key="7">
    <source>
        <dbReference type="ARBA" id="ARBA00023080"/>
    </source>
</evidence>
<protein>
    <recommendedName>
        <fullName evidence="10">dITP/XTP pyrophosphatase</fullName>
        <ecNumber evidence="10">3.6.1.66</ecNumber>
    </recommendedName>
    <alternativeName>
        <fullName evidence="10">Non-canonical purine NTP pyrophosphatase</fullName>
    </alternativeName>
    <alternativeName>
        <fullName evidence="10">Non-standard purine NTP pyrophosphatase</fullName>
    </alternativeName>
    <alternativeName>
        <fullName evidence="10">Nucleoside-triphosphate diphosphatase</fullName>
    </alternativeName>
    <alternativeName>
        <fullName evidence="10">Nucleoside-triphosphate pyrophosphatase</fullName>
        <shortName evidence="10">NTPase</shortName>
    </alternativeName>
</protein>
<evidence type="ECO:0000313" key="13">
    <source>
        <dbReference type="Proteomes" id="UP000244571"/>
    </source>
</evidence>
<comment type="catalytic activity">
    <reaction evidence="9 10">
        <text>XTP + H2O = XMP + diphosphate + H(+)</text>
        <dbReference type="Rhea" id="RHEA:28610"/>
        <dbReference type="ChEBI" id="CHEBI:15377"/>
        <dbReference type="ChEBI" id="CHEBI:15378"/>
        <dbReference type="ChEBI" id="CHEBI:33019"/>
        <dbReference type="ChEBI" id="CHEBI:57464"/>
        <dbReference type="ChEBI" id="CHEBI:61314"/>
        <dbReference type="EC" id="3.6.1.66"/>
    </reaction>
</comment>
<dbReference type="GO" id="GO:0035870">
    <property type="term" value="F:dITP diphosphatase activity"/>
    <property type="evidence" value="ECO:0007669"/>
    <property type="project" value="UniProtKB-UniRule"/>
</dbReference>